<dbReference type="PANTHER" id="PTHR47843">
    <property type="entry name" value="BTB DOMAIN-CONTAINING PROTEIN-RELATED"/>
    <property type="match status" value="1"/>
</dbReference>
<dbReference type="HOGENOM" id="CLU_841994_0_0_1"/>
<dbReference type="InterPro" id="IPR011333">
    <property type="entry name" value="SKP1/BTB/POZ_sf"/>
</dbReference>
<dbReference type="PANTHER" id="PTHR47843:SF5">
    <property type="entry name" value="BTB_POZ DOMAIN PROTEIN"/>
    <property type="match status" value="1"/>
</dbReference>
<accession>W9VE23</accession>
<feature type="region of interest" description="Disordered" evidence="1">
    <location>
        <begin position="279"/>
        <end position="330"/>
    </location>
</feature>
<reference evidence="2 3" key="1">
    <citation type="submission" date="2013-03" db="EMBL/GenBank/DDBJ databases">
        <title>The Genome Sequence of Cladophialophora psammophila CBS 110553.</title>
        <authorList>
            <consortium name="The Broad Institute Genomics Platform"/>
            <person name="Cuomo C."/>
            <person name="de Hoog S."/>
            <person name="Gorbushina A."/>
            <person name="Walker B."/>
            <person name="Young S.K."/>
            <person name="Zeng Q."/>
            <person name="Gargeya S."/>
            <person name="Fitzgerald M."/>
            <person name="Haas B."/>
            <person name="Abouelleil A."/>
            <person name="Allen A.W."/>
            <person name="Alvarado L."/>
            <person name="Arachchi H.M."/>
            <person name="Berlin A.M."/>
            <person name="Chapman S.B."/>
            <person name="Gainer-Dewar J."/>
            <person name="Goldberg J."/>
            <person name="Griggs A."/>
            <person name="Gujja S."/>
            <person name="Hansen M."/>
            <person name="Howarth C."/>
            <person name="Imamovic A."/>
            <person name="Ireland A."/>
            <person name="Larimer J."/>
            <person name="McCowan C."/>
            <person name="Murphy C."/>
            <person name="Pearson M."/>
            <person name="Poon T.W."/>
            <person name="Priest M."/>
            <person name="Roberts A."/>
            <person name="Saif S."/>
            <person name="Shea T."/>
            <person name="Sisk P."/>
            <person name="Sykes S."/>
            <person name="Wortman J."/>
            <person name="Nusbaum C."/>
            <person name="Birren B."/>
        </authorList>
    </citation>
    <scope>NUCLEOTIDE SEQUENCE [LARGE SCALE GENOMIC DNA]</scope>
    <source>
        <strain evidence="2 3">CBS 110553</strain>
    </source>
</reference>
<protein>
    <recommendedName>
        <fullName evidence="4">BTB domain-containing protein</fullName>
    </recommendedName>
</protein>
<dbReference type="AlphaFoldDB" id="W9VE23"/>
<name>W9VE23_9EURO</name>
<evidence type="ECO:0000313" key="2">
    <source>
        <dbReference type="EMBL" id="EXJ53733.1"/>
    </source>
</evidence>
<sequence length="330" mass="36575">MAATESDLKTFASSLKKERQPDFDIIVKAYRWSVHSHIVSSHGFFGRLCSGAPEDGNRHEVHLDDDEPVIIAHLILWWYTKEYDTEAIYDIAGFDLESLMNYGTISPSFCSNALPAPETEPDNDGDFDGTNLSPISLHAKMYLIADKYGITELREKAVYEISEILDAVKEDLLPCLVHFFITNSSVDSSVDGDNSGIPPDQNIDASATATTGNNLPPKCTISEQRDPELWKILAETASKHFLSYRTDATFQQIITCDPRFHWDVMGRVASMLEAAQDKLASAPVEAPKTPKKRGKKKQENNPSSESAGDKQKKKEKGGNAPAAKKLKKEP</sequence>
<gene>
    <name evidence="2" type="ORF">A1O5_12982</name>
</gene>
<dbReference type="Proteomes" id="UP000019471">
    <property type="component" value="Unassembled WGS sequence"/>
</dbReference>
<organism evidence="2 3">
    <name type="scientific">Cladophialophora psammophila CBS 110553</name>
    <dbReference type="NCBI Taxonomy" id="1182543"/>
    <lineage>
        <taxon>Eukaryota</taxon>
        <taxon>Fungi</taxon>
        <taxon>Dikarya</taxon>
        <taxon>Ascomycota</taxon>
        <taxon>Pezizomycotina</taxon>
        <taxon>Eurotiomycetes</taxon>
        <taxon>Chaetothyriomycetidae</taxon>
        <taxon>Chaetothyriales</taxon>
        <taxon>Herpotrichiellaceae</taxon>
        <taxon>Cladophialophora</taxon>
    </lineage>
</organism>
<dbReference type="SUPFAM" id="SSF54695">
    <property type="entry name" value="POZ domain"/>
    <property type="match status" value="1"/>
</dbReference>
<keyword evidence="3" id="KW-1185">Reference proteome</keyword>
<evidence type="ECO:0008006" key="4">
    <source>
        <dbReference type="Google" id="ProtNLM"/>
    </source>
</evidence>
<evidence type="ECO:0000256" key="1">
    <source>
        <dbReference type="SAM" id="MobiDB-lite"/>
    </source>
</evidence>
<dbReference type="OrthoDB" id="6359816at2759"/>
<comment type="caution">
    <text evidence="2">The sequence shown here is derived from an EMBL/GenBank/DDBJ whole genome shotgun (WGS) entry which is preliminary data.</text>
</comment>
<dbReference type="RefSeq" id="XP_007751741.1">
    <property type="nucleotide sequence ID" value="XM_007753551.1"/>
</dbReference>
<evidence type="ECO:0000313" key="3">
    <source>
        <dbReference type="Proteomes" id="UP000019471"/>
    </source>
</evidence>
<dbReference type="EMBL" id="AMGX01000040">
    <property type="protein sequence ID" value="EXJ53733.1"/>
    <property type="molecule type" value="Genomic_DNA"/>
</dbReference>
<dbReference type="GeneID" id="19197668"/>
<dbReference type="Gene3D" id="3.30.710.10">
    <property type="entry name" value="Potassium Channel Kv1.1, Chain A"/>
    <property type="match status" value="1"/>
</dbReference>
<dbReference type="CDD" id="cd18186">
    <property type="entry name" value="BTB_POZ_ZBTB_KLHL-like"/>
    <property type="match status" value="1"/>
</dbReference>
<proteinExistence type="predicted"/>